<dbReference type="Gene3D" id="3.40.50.300">
    <property type="entry name" value="P-loop containing nucleotide triphosphate hydrolases"/>
    <property type="match status" value="1"/>
</dbReference>
<name>A0A285UAL5_9BACL</name>
<gene>
    <name evidence="3" type="ORF">SAMN05877842_104144</name>
</gene>
<dbReference type="RefSeq" id="WP_097149139.1">
    <property type="nucleotide sequence ID" value="NZ_OBQC01000004.1"/>
</dbReference>
<organism evidence="3 4">
    <name type="scientific">Ureibacillus acetophenoni</name>
    <dbReference type="NCBI Taxonomy" id="614649"/>
    <lineage>
        <taxon>Bacteria</taxon>
        <taxon>Bacillati</taxon>
        <taxon>Bacillota</taxon>
        <taxon>Bacilli</taxon>
        <taxon>Bacillales</taxon>
        <taxon>Caryophanaceae</taxon>
        <taxon>Ureibacillus</taxon>
    </lineage>
</organism>
<evidence type="ECO:0000313" key="4">
    <source>
        <dbReference type="Proteomes" id="UP000219252"/>
    </source>
</evidence>
<keyword evidence="1" id="KW-0547">Nucleotide-binding</keyword>
<protein>
    <submittedName>
        <fullName evidence="3">Mrp family chromosome partitioning ATPase</fullName>
    </submittedName>
</protein>
<evidence type="ECO:0000256" key="2">
    <source>
        <dbReference type="ARBA" id="ARBA00022840"/>
    </source>
</evidence>
<dbReference type="PANTHER" id="PTHR32309">
    <property type="entry name" value="TYROSINE-PROTEIN KINASE"/>
    <property type="match status" value="1"/>
</dbReference>
<dbReference type="PANTHER" id="PTHR32309:SF31">
    <property type="entry name" value="CAPSULAR EXOPOLYSACCHARIDE FAMILY"/>
    <property type="match status" value="1"/>
</dbReference>
<evidence type="ECO:0000256" key="1">
    <source>
        <dbReference type="ARBA" id="ARBA00022741"/>
    </source>
</evidence>
<evidence type="ECO:0000313" key="3">
    <source>
        <dbReference type="EMBL" id="SOC38468.1"/>
    </source>
</evidence>
<dbReference type="InterPro" id="IPR050445">
    <property type="entry name" value="Bact_polysacc_biosynth/exp"/>
</dbReference>
<dbReference type="InterPro" id="IPR005702">
    <property type="entry name" value="Wzc-like_C"/>
</dbReference>
<keyword evidence="4" id="KW-1185">Reference proteome</keyword>
<keyword evidence="2" id="KW-0067">ATP-binding</keyword>
<reference evidence="4" key="1">
    <citation type="submission" date="2017-08" db="EMBL/GenBank/DDBJ databases">
        <authorList>
            <person name="Varghese N."/>
            <person name="Submissions S."/>
        </authorList>
    </citation>
    <scope>NUCLEOTIDE SEQUENCE [LARGE SCALE GENOMIC DNA]</scope>
    <source>
        <strain evidence="4">JC23</strain>
    </source>
</reference>
<dbReference type="SUPFAM" id="SSF52540">
    <property type="entry name" value="P-loop containing nucleoside triphosphate hydrolases"/>
    <property type="match status" value="1"/>
</dbReference>
<proteinExistence type="predicted"/>
<dbReference type="OrthoDB" id="9794577at2"/>
<dbReference type="Proteomes" id="UP000219252">
    <property type="component" value="Unassembled WGS sequence"/>
</dbReference>
<sequence>MKKLGLSKKNEFNQDDIYIKEQFYTAYQEIEMRLQGRSAILMVTSFKQLPSIVLSTANLALVIAEQQKRVLLIDANLHQPSLHRVFHKKNSSGFGTLLLGGENKHNVKPIKVANNLYCLPAETTSYYPASLLRFRSLQEMIQAWKEQYDVILFHTSNYLNEQDARIIARHCSAIILILKEGHDKLSKLLEVKKDLKTGNEIIGSIVIS</sequence>
<dbReference type="EMBL" id="OBQC01000004">
    <property type="protein sequence ID" value="SOC38468.1"/>
    <property type="molecule type" value="Genomic_DNA"/>
</dbReference>
<dbReference type="CDD" id="cd05387">
    <property type="entry name" value="BY-kinase"/>
    <property type="match status" value="1"/>
</dbReference>
<dbReference type="InterPro" id="IPR027417">
    <property type="entry name" value="P-loop_NTPase"/>
</dbReference>
<dbReference type="AlphaFoldDB" id="A0A285UAL5"/>
<accession>A0A285UAL5</accession>